<dbReference type="AlphaFoldDB" id="A0A7W9HTU5"/>
<dbReference type="Proteomes" id="UP000552097">
    <property type="component" value="Unassembled WGS sequence"/>
</dbReference>
<dbReference type="RefSeq" id="WP_184928313.1">
    <property type="nucleotide sequence ID" value="NZ_JACHMO010000001.1"/>
</dbReference>
<reference evidence="2 3" key="1">
    <citation type="submission" date="2020-08" db="EMBL/GenBank/DDBJ databases">
        <title>Sequencing the genomes of 1000 actinobacteria strains.</title>
        <authorList>
            <person name="Klenk H.-P."/>
        </authorList>
    </citation>
    <scope>NUCLEOTIDE SEQUENCE [LARGE SCALE GENOMIC DNA]</scope>
    <source>
        <strain evidence="2 3">DSM 45486</strain>
    </source>
</reference>
<evidence type="ECO:0000313" key="2">
    <source>
        <dbReference type="EMBL" id="MBB5808412.1"/>
    </source>
</evidence>
<organism evidence="2 3">
    <name type="scientific">Saccharothrix ecbatanensis</name>
    <dbReference type="NCBI Taxonomy" id="1105145"/>
    <lineage>
        <taxon>Bacteria</taxon>
        <taxon>Bacillati</taxon>
        <taxon>Actinomycetota</taxon>
        <taxon>Actinomycetes</taxon>
        <taxon>Pseudonocardiales</taxon>
        <taxon>Pseudonocardiaceae</taxon>
        <taxon>Saccharothrix</taxon>
    </lineage>
</organism>
<accession>A0A7W9HTU5</accession>
<dbReference type="SUPFAM" id="SSF55073">
    <property type="entry name" value="Nucleotide cyclase"/>
    <property type="match status" value="1"/>
</dbReference>
<evidence type="ECO:0000313" key="3">
    <source>
        <dbReference type="Proteomes" id="UP000552097"/>
    </source>
</evidence>
<sequence>MGTQQHVLHRTVVVVDVSAFGQRHRIPQEEIRRGLYAALESAFEDCGLDWSATHHEDRGDGVFVLVPPDVPKSKVVDGVPHALLGKLRRYNATRTEEARIRLRIAITAGEVMQDEHGVVGDDVTLAFRLLDAEPLRDALARSTALFALIVSQRIFDEVIRPDPGMDPSSFRRVDVDVKEVHGHAWLHLPNGAAPPPKPKPAGTKHRKPWKPPWARFGLAVLLLLSGTANAFAAAPAAVPPCPAPVQLNVLTSAEMEDAVIRQAVEFERASRRFNPQRCKGVSVLVTKGSSAEDAAAALGRGWADDKDFVNEGTEPHVWLPDASFEVDAVARALSDIPDAAVRLDHRPAIAQSPVVLGVAPDLAGSVERPNREFHWRDVGPVAAVDTSSGAGLGAAIALVHKTLGRVTVDGTDAPLLLHKTALNMTTEPPCEGNVALVASEKTVADNDKCLILYPQGASVVLDHPFVAVEWTDRPPNERRRRVVDLFEDHLRSTPAQSAFKRAGFRDMNGGVGAKGDPRPTRPAETVVVRDAGAIRAAWDAAGRPKVIAVASDGSEGAAAFTARLLPLLGRADRVVDVPLAEDVFSAAVGAKAEVVVLLATRPIGAVDPDAGGPVRAVGVGFVDGACAESGALFQAAYARGGTCHGTTGSEGPERALESVARAIWGS</sequence>
<evidence type="ECO:0008006" key="4">
    <source>
        <dbReference type="Google" id="ProtNLM"/>
    </source>
</evidence>
<gene>
    <name evidence="2" type="ORF">F4560_008180</name>
</gene>
<evidence type="ECO:0000256" key="1">
    <source>
        <dbReference type="SAM" id="MobiDB-lite"/>
    </source>
</evidence>
<comment type="caution">
    <text evidence="2">The sequence shown here is derived from an EMBL/GenBank/DDBJ whole genome shotgun (WGS) entry which is preliminary data.</text>
</comment>
<keyword evidence="3" id="KW-1185">Reference proteome</keyword>
<feature type="region of interest" description="Disordered" evidence="1">
    <location>
        <begin position="188"/>
        <end position="208"/>
    </location>
</feature>
<proteinExistence type="predicted"/>
<dbReference type="InterPro" id="IPR029787">
    <property type="entry name" value="Nucleotide_cyclase"/>
</dbReference>
<dbReference type="Pfam" id="PF13531">
    <property type="entry name" value="SBP_bac_11"/>
    <property type="match status" value="1"/>
</dbReference>
<dbReference type="Gene3D" id="3.30.70.1230">
    <property type="entry name" value="Nucleotide cyclase"/>
    <property type="match status" value="1"/>
</dbReference>
<protein>
    <recommendedName>
        <fullName evidence="4">Extracellular solute-binding protein</fullName>
    </recommendedName>
</protein>
<name>A0A7W9HTU5_9PSEU</name>
<dbReference type="EMBL" id="JACHMO010000001">
    <property type="protein sequence ID" value="MBB5808412.1"/>
    <property type="molecule type" value="Genomic_DNA"/>
</dbReference>